<comment type="caution">
    <text evidence="1">The sequence shown here is derived from an EMBL/GenBank/DDBJ whole genome shotgun (WGS) entry which is preliminary data.</text>
</comment>
<dbReference type="PANTHER" id="PTHR47331">
    <property type="entry name" value="PHD-TYPE DOMAIN-CONTAINING PROTEIN"/>
    <property type="match status" value="1"/>
</dbReference>
<gene>
    <name evidence="1" type="ORF">Bhyg_04248</name>
</gene>
<feature type="non-terminal residue" evidence="1">
    <location>
        <position position="1"/>
    </location>
</feature>
<evidence type="ECO:0000313" key="1">
    <source>
        <dbReference type="EMBL" id="KAJ6649016.1"/>
    </source>
</evidence>
<dbReference type="AlphaFoldDB" id="A0A9Q0NEZ3"/>
<organism evidence="1 2">
    <name type="scientific">Pseudolycoriella hygida</name>
    <dbReference type="NCBI Taxonomy" id="35572"/>
    <lineage>
        <taxon>Eukaryota</taxon>
        <taxon>Metazoa</taxon>
        <taxon>Ecdysozoa</taxon>
        <taxon>Arthropoda</taxon>
        <taxon>Hexapoda</taxon>
        <taxon>Insecta</taxon>
        <taxon>Pterygota</taxon>
        <taxon>Neoptera</taxon>
        <taxon>Endopterygota</taxon>
        <taxon>Diptera</taxon>
        <taxon>Nematocera</taxon>
        <taxon>Sciaroidea</taxon>
        <taxon>Sciaridae</taxon>
        <taxon>Pseudolycoriella</taxon>
    </lineage>
</organism>
<keyword evidence="2" id="KW-1185">Reference proteome</keyword>
<dbReference type="EMBL" id="WJQU01000001">
    <property type="protein sequence ID" value="KAJ6649016.1"/>
    <property type="molecule type" value="Genomic_DNA"/>
</dbReference>
<proteinExistence type="predicted"/>
<sequence length="254" mass="29989">MQINERIKLHRTGEPFEFLLASNPFRLYDMYSERLTFGEENLLEELNSPSNQKFEILRTKDLVKDKKYKIHDFFIMTTIIHQINLPLEQLLRSFWEIEELQPDQESLLSVDELACENFFKETHYRNSSGRYVVRLPFNSAKTPFLAMRTVRQLAQDEREKFPLAFEPLMHDLFMDDLVSGNKTISSGIEQIRDINNNMKSGGMHMRKWTSNIDEVLKEIPPEDRQGKPIEFDKAEFVKVLGIQWSPSTDCFLFK</sequence>
<dbReference type="Proteomes" id="UP001151699">
    <property type="component" value="Chromosome A"/>
</dbReference>
<accession>A0A9Q0NEZ3</accession>
<evidence type="ECO:0000313" key="2">
    <source>
        <dbReference type="Proteomes" id="UP001151699"/>
    </source>
</evidence>
<protein>
    <submittedName>
        <fullName evidence="1">Uncharacterized protein</fullName>
    </submittedName>
</protein>
<reference evidence="1" key="1">
    <citation type="submission" date="2022-07" db="EMBL/GenBank/DDBJ databases">
        <authorList>
            <person name="Trinca V."/>
            <person name="Uliana J.V.C."/>
            <person name="Torres T.T."/>
            <person name="Ward R.J."/>
            <person name="Monesi N."/>
        </authorList>
    </citation>
    <scope>NUCLEOTIDE SEQUENCE</scope>
    <source>
        <strain evidence="1">HSMRA1968</strain>
        <tissue evidence="1">Whole embryos</tissue>
    </source>
</reference>
<name>A0A9Q0NEZ3_9DIPT</name>
<dbReference type="OrthoDB" id="7790044at2759"/>